<keyword evidence="9" id="KW-1185">Reference proteome</keyword>
<evidence type="ECO:0000313" key="8">
    <source>
        <dbReference type="EMBL" id="RBQ02645.1"/>
    </source>
</evidence>
<protein>
    <recommendedName>
        <fullName evidence="7">RDD domain-containing protein</fullName>
    </recommendedName>
</protein>
<evidence type="ECO:0000256" key="6">
    <source>
        <dbReference type="SAM" id="Phobius"/>
    </source>
</evidence>
<gene>
    <name evidence="8" type="ORF">DRW42_25735</name>
</gene>
<feature type="domain" description="RDD" evidence="7">
    <location>
        <begin position="17"/>
        <end position="120"/>
    </location>
</feature>
<evidence type="ECO:0000256" key="3">
    <source>
        <dbReference type="ARBA" id="ARBA00022692"/>
    </source>
</evidence>
<proteinExistence type="predicted"/>
<evidence type="ECO:0000313" key="9">
    <source>
        <dbReference type="Proteomes" id="UP000252081"/>
    </source>
</evidence>
<evidence type="ECO:0000256" key="5">
    <source>
        <dbReference type="ARBA" id="ARBA00023136"/>
    </source>
</evidence>
<dbReference type="RefSeq" id="WP_113951748.1">
    <property type="nucleotide sequence ID" value="NZ_QNQU01000033.1"/>
</dbReference>
<dbReference type="EMBL" id="QNQU01000033">
    <property type="protein sequence ID" value="RBQ02645.1"/>
    <property type="molecule type" value="Genomic_DNA"/>
</dbReference>
<evidence type="ECO:0000256" key="2">
    <source>
        <dbReference type="ARBA" id="ARBA00022475"/>
    </source>
</evidence>
<name>A0A366KLV4_9SPHI</name>
<keyword evidence="4 6" id="KW-1133">Transmembrane helix</keyword>
<evidence type="ECO:0000256" key="4">
    <source>
        <dbReference type="ARBA" id="ARBA00022989"/>
    </source>
</evidence>
<dbReference type="InterPro" id="IPR051791">
    <property type="entry name" value="Pra-immunoreactive"/>
</dbReference>
<sequence>MDFNINYQVVDLNYCRATTGKRFANYIIDTLVFYIVVFGLGIVIGILKPDLLEGLDDLSLRLITLLFYAIVMFMTEAMSNGRSIGKLITGTRAVNEDGSDLTFQKAFVRNIIRAIPFNALSALGTPSHPWHDRWSDTIVIDEKKLALHTNRAQLFDSVKNQTF</sequence>
<dbReference type="OrthoDB" id="762068at2"/>
<dbReference type="Proteomes" id="UP000252081">
    <property type="component" value="Unassembled WGS sequence"/>
</dbReference>
<dbReference type="AlphaFoldDB" id="A0A366KLV4"/>
<dbReference type="Pfam" id="PF06271">
    <property type="entry name" value="RDD"/>
    <property type="match status" value="1"/>
</dbReference>
<comment type="caution">
    <text evidence="8">The sequence shown here is derived from an EMBL/GenBank/DDBJ whole genome shotgun (WGS) entry which is preliminary data.</text>
</comment>
<dbReference type="PANTHER" id="PTHR36115">
    <property type="entry name" value="PROLINE-RICH ANTIGEN HOMOLOG-RELATED"/>
    <property type="match status" value="1"/>
</dbReference>
<dbReference type="GO" id="GO:0005886">
    <property type="term" value="C:plasma membrane"/>
    <property type="evidence" value="ECO:0007669"/>
    <property type="project" value="UniProtKB-SubCell"/>
</dbReference>
<feature type="transmembrane region" description="Helical" evidence="6">
    <location>
        <begin position="59"/>
        <end position="78"/>
    </location>
</feature>
<keyword evidence="5 6" id="KW-0472">Membrane</keyword>
<evidence type="ECO:0000256" key="1">
    <source>
        <dbReference type="ARBA" id="ARBA00004651"/>
    </source>
</evidence>
<accession>A0A366KLV4</accession>
<reference evidence="8 9" key="1">
    <citation type="submission" date="2018-07" db="EMBL/GenBank/DDBJ databases">
        <title>A draft genome of a endophytic bacteria, a new species of Pedobacter.</title>
        <authorList>
            <person name="Zhang Z.D."/>
            <person name="Chen Z.J."/>
        </authorList>
    </citation>
    <scope>NUCLEOTIDE SEQUENCE [LARGE SCALE GENOMIC DNA]</scope>
    <source>
        <strain evidence="8 9">RS10</strain>
    </source>
</reference>
<keyword evidence="3 6" id="KW-0812">Transmembrane</keyword>
<feature type="transmembrane region" description="Helical" evidence="6">
    <location>
        <begin position="26"/>
        <end position="47"/>
    </location>
</feature>
<evidence type="ECO:0000259" key="7">
    <source>
        <dbReference type="Pfam" id="PF06271"/>
    </source>
</evidence>
<dbReference type="PANTHER" id="PTHR36115:SF4">
    <property type="entry name" value="MEMBRANE PROTEIN"/>
    <property type="match status" value="1"/>
</dbReference>
<dbReference type="InterPro" id="IPR010432">
    <property type="entry name" value="RDD"/>
</dbReference>
<comment type="subcellular location">
    <subcellularLocation>
        <location evidence="1">Cell membrane</location>
        <topology evidence="1">Multi-pass membrane protein</topology>
    </subcellularLocation>
</comment>
<organism evidence="8 9">
    <name type="scientific">Pedobacter miscanthi</name>
    <dbReference type="NCBI Taxonomy" id="2259170"/>
    <lineage>
        <taxon>Bacteria</taxon>
        <taxon>Pseudomonadati</taxon>
        <taxon>Bacteroidota</taxon>
        <taxon>Sphingobacteriia</taxon>
        <taxon>Sphingobacteriales</taxon>
        <taxon>Sphingobacteriaceae</taxon>
        <taxon>Pedobacter</taxon>
    </lineage>
</organism>
<keyword evidence="2" id="KW-1003">Cell membrane</keyword>